<dbReference type="Gene3D" id="1.20.1250.20">
    <property type="entry name" value="MFS general substrate transporter like domains"/>
    <property type="match status" value="2"/>
</dbReference>
<evidence type="ECO:0000256" key="2">
    <source>
        <dbReference type="ARBA" id="ARBA00008240"/>
    </source>
</evidence>
<evidence type="ECO:0000259" key="13">
    <source>
        <dbReference type="PROSITE" id="PS50850"/>
    </source>
</evidence>
<evidence type="ECO:0000256" key="4">
    <source>
        <dbReference type="ARBA" id="ARBA00022475"/>
    </source>
</evidence>
<evidence type="ECO:0000256" key="5">
    <source>
        <dbReference type="ARBA" id="ARBA00022692"/>
    </source>
</evidence>
<dbReference type="AlphaFoldDB" id="A0A1E7L0A3"/>
<dbReference type="InterPro" id="IPR005829">
    <property type="entry name" value="Sugar_transporter_CS"/>
</dbReference>
<feature type="transmembrane region" description="Helical" evidence="12">
    <location>
        <begin position="278"/>
        <end position="295"/>
    </location>
</feature>
<dbReference type="PANTHER" id="PTHR43528:SF1">
    <property type="entry name" value="ALPHA-KETOGLUTARATE PERMEASE"/>
    <property type="match status" value="1"/>
</dbReference>
<comment type="caution">
    <text evidence="14">The sequence shown here is derived from an EMBL/GenBank/DDBJ whole genome shotgun (WGS) entry which is preliminary data.</text>
</comment>
<sequence>MTTEPQAQPAQPVKEPPPHTDATAGNATAGNATAGNTTAGNAADDRTGRRKVTAATAVGNFVEWFDSGAYAIMSATIAGLFFPQYDERAALLATWAVFGAGFVARPLGAAFFGRYGDRIGRNRMLALSVLCMSSATFLIGLLPGYATVGIAAPLMLFLLRALQGFSTGGEYTGASAFIMEYAPDGRRARYASIVPLTVGLASVAGAMVGLLITSALDDAALRSWGWRIPFLLAGPLGLIGLYLRSRIQDTPVFRAMERRAAVRKAPLREAARVCRRQVLTLFGYSITNAVGYYLMSSYLIAYMSEEVGYGKAETMLTSVVAMLAYCVACPLAAAASDRYGRKPMLLLACGGFAVATLPAFWLIGTGLPGALAGSSVLGMLVAVIGTSNVPAMVEMFPGQLRASGSAIGYTAAYVLFGGTAPFVATGLVSVLGTPLAPGLYLMSLAALSGLVVVFFFRETRHLPLTRTGVLE</sequence>
<feature type="transmembrane region" description="Helical" evidence="12">
    <location>
        <begin position="89"/>
        <end position="112"/>
    </location>
</feature>
<feature type="transmembrane region" description="Helical" evidence="12">
    <location>
        <begin position="190"/>
        <end position="212"/>
    </location>
</feature>
<evidence type="ECO:0000256" key="6">
    <source>
        <dbReference type="ARBA" id="ARBA00022847"/>
    </source>
</evidence>
<dbReference type="SUPFAM" id="SSF103473">
    <property type="entry name" value="MFS general substrate transporter"/>
    <property type="match status" value="1"/>
</dbReference>
<feature type="compositionally biased region" description="Low complexity" evidence="11">
    <location>
        <begin position="20"/>
        <end position="42"/>
    </location>
</feature>
<reference evidence="14 15" key="1">
    <citation type="journal article" date="2016" name="Front. Microbiol.">
        <title>Comparative Genomics Analysis of Streptomyces Species Reveals Their Adaptation to the Marine Environment and Their Diversity at the Genomic Level.</title>
        <authorList>
            <person name="Tian X."/>
            <person name="Zhang Z."/>
            <person name="Yang T."/>
            <person name="Chen M."/>
            <person name="Li J."/>
            <person name="Chen F."/>
            <person name="Yang J."/>
            <person name="Li W."/>
            <person name="Zhang B."/>
            <person name="Zhang Z."/>
            <person name="Wu J."/>
            <person name="Zhang C."/>
            <person name="Long L."/>
            <person name="Xiao J."/>
        </authorList>
    </citation>
    <scope>NUCLEOTIDE SEQUENCE [LARGE SCALE GENOMIC DNA]</scope>
    <source>
        <strain evidence="14 15">SCSIO 10429</strain>
    </source>
</reference>
<dbReference type="GO" id="GO:0005886">
    <property type="term" value="C:plasma membrane"/>
    <property type="evidence" value="ECO:0007669"/>
    <property type="project" value="UniProtKB-SubCell"/>
</dbReference>
<evidence type="ECO:0000313" key="14">
    <source>
        <dbReference type="EMBL" id="OEV09600.1"/>
    </source>
</evidence>
<comment type="function">
    <text evidence="9">May be a proton symporter involved in the uptake of osmolytes such as proline and glycine betaine.</text>
</comment>
<dbReference type="PROSITE" id="PS00217">
    <property type="entry name" value="SUGAR_TRANSPORT_2"/>
    <property type="match status" value="1"/>
</dbReference>
<evidence type="ECO:0000256" key="11">
    <source>
        <dbReference type="SAM" id="MobiDB-lite"/>
    </source>
</evidence>
<dbReference type="FunFam" id="1.20.1250.20:FF:000001">
    <property type="entry name" value="Dicarboxylate MFS transporter"/>
    <property type="match status" value="1"/>
</dbReference>
<comment type="subcellular location">
    <subcellularLocation>
        <location evidence="1">Cell membrane</location>
        <topology evidence="1">Multi-pass membrane protein</topology>
    </subcellularLocation>
</comment>
<dbReference type="InterPro" id="IPR051084">
    <property type="entry name" value="H+-coupled_symporters"/>
</dbReference>
<accession>A0A1E7L0A3</accession>
<protein>
    <recommendedName>
        <fullName evidence="10">Putative proline/betaine transporter</fullName>
    </recommendedName>
</protein>
<keyword evidence="3" id="KW-0813">Transport</keyword>
<feature type="transmembrane region" description="Helical" evidence="12">
    <location>
        <begin position="157"/>
        <end position="178"/>
    </location>
</feature>
<dbReference type="EMBL" id="LJGW01000358">
    <property type="protein sequence ID" value="OEV09600.1"/>
    <property type="molecule type" value="Genomic_DNA"/>
</dbReference>
<evidence type="ECO:0000256" key="3">
    <source>
        <dbReference type="ARBA" id="ARBA00022448"/>
    </source>
</evidence>
<proteinExistence type="inferred from homology"/>
<gene>
    <name evidence="14" type="ORF">AN218_21340</name>
</gene>
<organism evidence="14 15">
    <name type="scientific">Streptomyces nanshensis</name>
    <dbReference type="NCBI Taxonomy" id="518642"/>
    <lineage>
        <taxon>Bacteria</taxon>
        <taxon>Bacillati</taxon>
        <taxon>Actinomycetota</taxon>
        <taxon>Actinomycetes</taxon>
        <taxon>Kitasatosporales</taxon>
        <taxon>Streptomycetaceae</taxon>
        <taxon>Streptomyces</taxon>
    </lineage>
</organism>
<keyword evidence="6" id="KW-0769">Symport</keyword>
<dbReference type="InterPro" id="IPR036259">
    <property type="entry name" value="MFS_trans_sf"/>
</dbReference>
<feature type="transmembrane region" description="Helical" evidence="12">
    <location>
        <begin position="224"/>
        <end position="243"/>
    </location>
</feature>
<feature type="transmembrane region" description="Helical" evidence="12">
    <location>
        <begin position="315"/>
        <end position="333"/>
    </location>
</feature>
<keyword evidence="8 12" id="KW-0472">Membrane</keyword>
<name>A0A1E7L0A3_9ACTN</name>
<dbReference type="RefSeq" id="WP_070018515.1">
    <property type="nucleotide sequence ID" value="NZ_LJGW01000358.1"/>
</dbReference>
<evidence type="ECO:0000256" key="8">
    <source>
        <dbReference type="ARBA" id="ARBA00023136"/>
    </source>
</evidence>
<dbReference type="InterPro" id="IPR020846">
    <property type="entry name" value="MFS_dom"/>
</dbReference>
<dbReference type="PANTHER" id="PTHR43528">
    <property type="entry name" value="ALPHA-KETOGLUTARATE PERMEASE"/>
    <property type="match status" value="1"/>
</dbReference>
<feature type="transmembrane region" description="Helical" evidence="12">
    <location>
        <begin position="370"/>
        <end position="389"/>
    </location>
</feature>
<feature type="transmembrane region" description="Helical" evidence="12">
    <location>
        <begin position="438"/>
        <end position="456"/>
    </location>
</feature>
<keyword evidence="5 12" id="KW-0812">Transmembrane</keyword>
<dbReference type="PROSITE" id="PS00216">
    <property type="entry name" value="SUGAR_TRANSPORT_1"/>
    <property type="match status" value="1"/>
</dbReference>
<feature type="transmembrane region" description="Helical" evidence="12">
    <location>
        <begin position="410"/>
        <end position="432"/>
    </location>
</feature>
<evidence type="ECO:0000256" key="12">
    <source>
        <dbReference type="SAM" id="Phobius"/>
    </source>
</evidence>
<keyword evidence="4" id="KW-1003">Cell membrane</keyword>
<dbReference type="PROSITE" id="PS50850">
    <property type="entry name" value="MFS"/>
    <property type="match status" value="1"/>
</dbReference>
<evidence type="ECO:0000256" key="7">
    <source>
        <dbReference type="ARBA" id="ARBA00022989"/>
    </source>
</evidence>
<dbReference type="Pfam" id="PF07690">
    <property type="entry name" value="MFS_1"/>
    <property type="match status" value="1"/>
</dbReference>
<evidence type="ECO:0000256" key="9">
    <source>
        <dbReference type="ARBA" id="ARBA00037295"/>
    </source>
</evidence>
<feature type="transmembrane region" description="Helical" evidence="12">
    <location>
        <begin position="345"/>
        <end position="364"/>
    </location>
</feature>
<evidence type="ECO:0000256" key="10">
    <source>
        <dbReference type="ARBA" id="ARBA00039918"/>
    </source>
</evidence>
<feature type="region of interest" description="Disordered" evidence="11">
    <location>
        <begin position="1"/>
        <end position="48"/>
    </location>
</feature>
<keyword evidence="7 12" id="KW-1133">Transmembrane helix</keyword>
<dbReference type="GO" id="GO:0015293">
    <property type="term" value="F:symporter activity"/>
    <property type="evidence" value="ECO:0007669"/>
    <property type="project" value="UniProtKB-KW"/>
</dbReference>
<evidence type="ECO:0000256" key="1">
    <source>
        <dbReference type="ARBA" id="ARBA00004651"/>
    </source>
</evidence>
<dbReference type="Proteomes" id="UP000176005">
    <property type="component" value="Unassembled WGS sequence"/>
</dbReference>
<dbReference type="PATRIC" id="fig|518642.10.peg.5105"/>
<keyword evidence="15" id="KW-1185">Reference proteome</keyword>
<feature type="domain" description="Major facilitator superfamily (MFS) profile" evidence="13">
    <location>
        <begin position="52"/>
        <end position="460"/>
    </location>
</feature>
<evidence type="ECO:0000313" key="15">
    <source>
        <dbReference type="Proteomes" id="UP000176005"/>
    </source>
</evidence>
<dbReference type="InterPro" id="IPR011701">
    <property type="entry name" value="MFS"/>
</dbReference>
<feature type="transmembrane region" description="Helical" evidence="12">
    <location>
        <begin position="124"/>
        <end position="145"/>
    </location>
</feature>
<comment type="similarity">
    <text evidence="2">Belongs to the major facilitator superfamily. Metabolite:H+ Symporter (MHS) family (TC 2.A.1.6) family.</text>
</comment>